<organism evidence="1 2">
    <name type="scientific">Natrinema saccharevitans</name>
    <dbReference type="NCBI Taxonomy" id="301967"/>
    <lineage>
        <taxon>Archaea</taxon>
        <taxon>Methanobacteriati</taxon>
        <taxon>Methanobacteriota</taxon>
        <taxon>Stenosarchaea group</taxon>
        <taxon>Halobacteria</taxon>
        <taxon>Halobacteriales</taxon>
        <taxon>Natrialbaceae</taxon>
        <taxon>Natrinema</taxon>
    </lineage>
</organism>
<protein>
    <submittedName>
        <fullName evidence="1">Uncharacterized protein</fullName>
    </submittedName>
</protein>
<keyword evidence="2" id="KW-1185">Reference proteome</keyword>
<name>A0A1S8AWR5_9EURY</name>
<dbReference type="STRING" id="301967.A6E15_10050"/>
<evidence type="ECO:0000313" key="2">
    <source>
        <dbReference type="Proteomes" id="UP000189370"/>
    </source>
</evidence>
<dbReference type="EMBL" id="LWLN01000001">
    <property type="protein sequence ID" value="OLZ41308.1"/>
    <property type="molecule type" value="Genomic_DNA"/>
</dbReference>
<evidence type="ECO:0000313" key="1">
    <source>
        <dbReference type="EMBL" id="OLZ41308.1"/>
    </source>
</evidence>
<comment type="caution">
    <text evidence="1">The sequence shown here is derived from an EMBL/GenBank/DDBJ whole genome shotgun (WGS) entry which is preliminary data.</text>
</comment>
<dbReference type="AlphaFoldDB" id="A0A1S8AWR5"/>
<dbReference type="Proteomes" id="UP000189370">
    <property type="component" value="Unassembled WGS sequence"/>
</dbReference>
<reference evidence="2" key="1">
    <citation type="submission" date="2016-04" db="EMBL/GenBank/DDBJ databases">
        <authorList>
            <person name="Chen S.-C."/>
            <person name="Lai M.-C."/>
        </authorList>
    </citation>
    <scope>NUCLEOTIDE SEQUENCE [LARGE SCALE GENOMIC DNA]</scope>
    <source>
        <strain evidence="2">AB14</strain>
    </source>
</reference>
<gene>
    <name evidence="1" type="ORF">A6E15_10050</name>
</gene>
<sequence length="94" mass="10546">MSSPIQYPRINPVTISRIPLQNRTETEADLIKTFVPVAVDDVRGSLESNLETKERATELEAKIEKIGALIDEIVYELYGLTDEEIEIVEEAVGE</sequence>
<proteinExistence type="predicted"/>
<dbReference type="RefSeq" id="WP_076145988.1">
    <property type="nucleotide sequence ID" value="NZ_LWLN01000001.1"/>
</dbReference>
<accession>A0A1S8AWR5</accession>